<keyword evidence="2" id="KW-1185">Reference proteome</keyword>
<gene>
    <name evidence="1" type="ORF">ElyMa_001559400</name>
</gene>
<reference evidence="1 2" key="1">
    <citation type="journal article" date="2021" name="Elife">
        <title>Chloroplast acquisition without the gene transfer in kleptoplastic sea slugs, Plakobranchus ocellatus.</title>
        <authorList>
            <person name="Maeda T."/>
            <person name="Takahashi S."/>
            <person name="Yoshida T."/>
            <person name="Shimamura S."/>
            <person name="Takaki Y."/>
            <person name="Nagai Y."/>
            <person name="Toyoda A."/>
            <person name="Suzuki Y."/>
            <person name="Arimoto A."/>
            <person name="Ishii H."/>
            <person name="Satoh N."/>
            <person name="Nishiyama T."/>
            <person name="Hasebe M."/>
            <person name="Maruyama T."/>
            <person name="Minagawa J."/>
            <person name="Obokata J."/>
            <person name="Shigenobu S."/>
        </authorList>
    </citation>
    <scope>NUCLEOTIDE SEQUENCE [LARGE SCALE GENOMIC DNA]</scope>
</reference>
<organism evidence="1 2">
    <name type="scientific">Elysia marginata</name>
    <dbReference type="NCBI Taxonomy" id="1093978"/>
    <lineage>
        <taxon>Eukaryota</taxon>
        <taxon>Metazoa</taxon>
        <taxon>Spiralia</taxon>
        <taxon>Lophotrochozoa</taxon>
        <taxon>Mollusca</taxon>
        <taxon>Gastropoda</taxon>
        <taxon>Heterobranchia</taxon>
        <taxon>Euthyneura</taxon>
        <taxon>Panpulmonata</taxon>
        <taxon>Sacoglossa</taxon>
        <taxon>Placobranchoidea</taxon>
        <taxon>Plakobranchidae</taxon>
        <taxon>Elysia</taxon>
    </lineage>
</organism>
<dbReference type="EMBL" id="BMAT01003095">
    <property type="protein sequence ID" value="GFS20034.1"/>
    <property type="molecule type" value="Genomic_DNA"/>
</dbReference>
<evidence type="ECO:0000313" key="1">
    <source>
        <dbReference type="EMBL" id="GFS20034.1"/>
    </source>
</evidence>
<protein>
    <submittedName>
        <fullName evidence="1">Non-LTR (Long terminal repeat) retrotransposon and domain-containing protein</fullName>
    </submittedName>
</protein>
<dbReference type="Proteomes" id="UP000762676">
    <property type="component" value="Unassembled WGS sequence"/>
</dbReference>
<evidence type="ECO:0000313" key="2">
    <source>
        <dbReference type="Proteomes" id="UP000762676"/>
    </source>
</evidence>
<dbReference type="PANTHER" id="PTHR47510">
    <property type="entry name" value="REVERSE TRANSCRIPTASE DOMAIN-CONTAINING PROTEIN"/>
    <property type="match status" value="1"/>
</dbReference>
<comment type="caution">
    <text evidence="1">The sequence shown here is derived from an EMBL/GenBank/DDBJ whole genome shotgun (WGS) entry which is preliminary data.</text>
</comment>
<accession>A0AAV4JDB2</accession>
<sequence>MKMMAGNSGGKAQLSIDDNVHKYANKLNAFYSRFDKHDFQDKIKEEVYEVLNGLMDNYIVSENAVAGVFRKVDERKSGGPDILKSLILKHCSDELKSIYTVLFNLFIAEHNLPSAWKTSEIIPVPKKPKSKNLMILGQLP</sequence>
<dbReference type="PANTHER" id="PTHR47510:SF3">
    <property type="entry name" value="ENDO_EXONUCLEASE_PHOSPHATASE DOMAIN-CONTAINING PROTEIN"/>
    <property type="match status" value="1"/>
</dbReference>
<proteinExistence type="predicted"/>
<dbReference type="AlphaFoldDB" id="A0AAV4JDB2"/>
<name>A0AAV4JDB2_9GAST</name>